<dbReference type="AlphaFoldDB" id="A0AA38RX98"/>
<keyword evidence="1" id="KW-1133">Transmembrane helix</keyword>
<evidence type="ECO:0000313" key="3">
    <source>
        <dbReference type="Proteomes" id="UP001174691"/>
    </source>
</evidence>
<comment type="caution">
    <text evidence="2">The sequence shown here is derived from an EMBL/GenBank/DDBJ whole genome shotgun (WGS) entry which is preliminary data.</text>
</comment>
<evidence type="ECO:0000313" key="2">
    <source>
        <dbReference type="EMBL" id="KAJ9160935.1"/>
    </source>
</evidence>
<keyword evidence="3" id="KW-1185">Reference proteome</keyword>
<feature type="transmembrane region" description="Helical" evidence="1">
    <location>
        <begin position="75"/>
        <end position="98"/>
    </location>
</feature>
<keyword evidence="1" id="KW-0472">Membrane</keyword>
<accession>A0AA38RX98</accession>
<name>A0AA38RX98_9PEZI</name>
<organism evidence="2 3">
    <name type="scientific">Coniochaeta hoffmannii</name>
    <dbReference type="NCBI Taxonomy" id="91930"/>
    <lineage>
        <taxon>Eukaryota</taxon>
        <taxon>Fungi</taxon>
        <taxon>Dikarya</taxon>
        <taxon>Ascomycota</taxon>
        <taxon>Pezizomycotina</taxon>
        <taxon>Sordariomycetes</taxon>
        <taxon>Sordariomycetidae</taxon>
        <taxon>Coniochaetales</taxon>
        <taxon>Coniochaetaceae</taxon>
        <taxon>Coniochaeta</taxon>
    </lineage>
</organism>
<evidence type="ECO:0000256" key="1">
    <source>
        <dbReference type="SAM" id="Phobius"/>
    </source>
</evidence>
<protein>
    <submittedName>
        <fullName evidence="2">Uncharacterized protein</fullName>
    </submittedName>
</protein>
<dbReference type="EMBL" id="JANBVN010000029">
    <property type="protein sequence ID" value="KAJ9160935.1"/>
    <property type="molecule type" value="Genomic_DNA"/>
</dbReference>
<proteinExistence type="predicted"/>
<sequence>MDQRQSSDGLSRDGWSSDTFDFTFKESEIATTLTLPQYVREGVAAPSALHAASDKYSFNDRLAQVAPRLRELKPVILTFGISLIFAILYCWFIIVVLINGTVETPLGVFWDASKTNLVVSVLSQMSAFLTDATLKAFLGVLRNAFLAQDGSSFASYVGLGEASGYLSVFQVAAMEWFINPWCDFRLSLPVMCLAFGSVLKFMADFQYYFKASHVTMVVYAGLIPLDIRVMGFVSQADMAMFFELWSSNLLSNSRYALEFPLSGCDGDCRSIIMPGGLEAPRQVKQFLNETLLSGGTFDNSETLRIANATGFILKFDKPDASLAFDLVGDCIYSGAQENNGLQICIKQHGQSIDVGWSSCPKALLDNGLCNTNTTWRSDVMHSTTRLTAFRQQTTTSYNRRNGSIVDIEIPSGARPIPINTNASDFKTVFHAILTPSPTASLADISNINALIYAMTWSHRTYVKSFPDDKDFTTATLRNALAVPFQHTITAAIFGNYSASERGAKAVAQFVLPDQMITTATGGTSGSRLAIQKWTGWLFVAGDATVHLAVLGGLVWVLLRRGPLPETIGLGDIQGPRAALRTVVMARKPGRPWLPFRFMRPNPGLDGLDGEDRLPFLEFVERSDVVDEKKNTWQLARMLRGVKVLQPVGDVKKRASYTG</sequence>
<gene>
    <name evidence="2" type="ORF">NKR19_g2787</name>
</gene>
<dbReference type="Proteomes" id="UP001174691">
    <property type="component" value="Unassembled WGS sequence"/>
</dbReference>
<reference evidence="2" key="1">
    <citation type="submission" date="2022-07" db="EMBL/GenBank/DDBJ databases">
        <title>Fungi with potential for degradation of polypropylene.</title>
        <authorList>
            <person name="Gostincar C."/>
        </authorList>
    </citation>
    <scope>NUCLEOTIDE SEQUENCE</scope>
    <source>
        <strain evidence="2">EXF-13287</strain>
    </source>
</reference>
<keyword evidence="1" id="KW-0812">Transmembrane</keyword>